<organism evidence="5 6">
    <name type="scientific">Pseudomonas asiatica</name>
    <dbReference type="NCBI Taxonomy" id="2219225"/>
    <lineage>
        <taxon>Bacteria</taxon>
        <taxon>Pseudomonadati</taxon>
        <taxon>Pseudomonadota</taxon>
        <taxon>Gammaproteobacteria</taxon>
        <taxon>Pseudomonadales</taxon>
        <taxon>Pseudomonadaceae</taxon>
        <taxon>Pseudomonas</taxon>
    </lineage>
</organism>
<feature type="transmembrane region" description="Helical" evidence="3">
    <location>
        <begin position="93"/>
        <end position="109"/>
    </location>
</feature>
<evidence type="ECO:0000256" key="2">
    <source>
        <dbReference type="RuleBase" id="RU003793"/>
    </source>
</evidence>
<protein>
    <submittedName>
        <fullName evidence="5">A24 family peptidase</fullName>
        <ecNumber evidence="5">3.4.23.-</ecNumber>
    </submittedName>
</protein>
<evidence type="ECO:0000259" key="4">
    <source>
        <dbReference type="Pfam" id="PF01478"/>
    </source>
</evidence>
<evidence type="ECO:0000313" key="6">
    <source>
        <dbReference type="Proteomes" id="UP001292116"/>
    </source>
</evidence>
<feature type="transmembrane region" description="Helical" evidence="3">
    <location>
        <begin position="116"/>
        <end position="137"/>
    </location>
</feature>
<dbReference type="EC" id="3.4.23.-" evidence="5"/>
<evidence type="ECO:0000313" key="5">
    <source>
        <dbReference type="EMBL" id="MDZ5738099.1"/>
    </source>
</evidence>
<name>A0ABU5KW02_9PSED</name>
<feature type="transmembrane region" description="Helical" evidence="3">
    <location>
        <begin position="177"/>
        <end position="208"/>
    </location>
</feature>
<dbReference type="PANTHER" id="PTHR30487">
    <property type="entry name" value="TYPE 4 PREPILIN-LIKE PROTEINS LEADER PEPTIDE-PROCESSING ENZYME"/>
    <property type="match status" value="1"/>
</dbReference>
<keyword evidence="5" id="KW-0378">Hydrolase</keyword>
<keyword evidence="6" id="KW-1185">Reference proteome</keyword>
<comment type="similarity">
    <text evidence="1 2">Belongs to the peptidase A24 family.</text>
</comment>
<dbReference type="Pfam" id="PF01478">
    <property type="entry name" value="Peptidase_A24"/>
    <property type="match status" value="1"/>
</dbReference>
<comment type="caution">
    <text evidence="5">The sequence shown here is derived from an EMBL/GenBank/DDBJ whole genome shotgun (WGS) entry which is preliminary data.</text>
</comment>
<keyword evidence="3" id="KW-1133">Transmembrane helix</keyword>
<gene>
    <name evidence="5" type="ORF">SOW75_07855</name>
</gene>
<keyword evidence="3" id="KW-0812">Transmembrane</keyword>
<dbReference type="InterPro" id="IPR014032">
    <property type="entry name" value="Peptidase_A24A_bac"/>
</dbReference>
<dbReference type="InterPro" id="IPR000045">
    <property type="entry name" value="Prepilin_IV_endopep_pep"/>
</dbReference>
<sequence length="239" mass="25752">MNDGLGVELTLLSGGVVLGMMAGRLCAWGASRLPAILEHQWQEDARELLGLESAKRLELRLTEPSRSEVWRVQVVCAVLTLVATMHFGATAQALFALLLTWCLLVLSLIDKEHHILPDVLVMPGIWSGLVVNAFGVFTSLEAALWGAVAGYMGLWSMNQLVRLITGRDSMGRGDFKLLAMIGAWGGLHALGWTLVLSQLAAALTALYLKLQGKVTTTSELPFGPFLSAAGWGSILFLTP</sequence>
<feature type="domain" description="Prepilin type IV endopeptidase peptidase" evidence="4">
    <location>
        <begin position="97"/>
        <end position="205"/>
    </location>
</feature>
<dbReference type="RefSeq" id="WP_322491048.1">
    <property type="nucleotide sequence ID" value="NZ_JAXUBM010000006.1"/>
</dbReference>
<evidence type="ECO:0000256" key="1">
    <source>
        <dbReference type="ARBA" id="ARBA00005801"/>
    </source>
</evidence>
<proteinExistence type="inferred from homology"/>
<dbReference type="Gene3D" id="1.20.120.1220">
    <property type="match status" value="1"/>
</dbReference>
<accession>A0ABU5KW02</accession>
<feature type="transmembrane region" description="Helical" evidence="3">
    <location>
        <begin position="6"/>
        <end position="27"/>
    </location>
</feature>
<dbReference type="InterPro" id="IPR050882">
    <property type="entry name" value="Prepilin_peptidase/N-MTase"/>
</dbReference>
<reference evidence="5 6" key="1">
    <citation type="submission" date="2023-11" db="EMBL/GenBank/DDBJ databases">
        <title>Draft genomes analysis of Pseudomonas asiatica isolated from milk, feces and farm soil of cows suffering from clinical mastitis.</title>
        <authorList>
            <person name="Rahman T."/>
            <person name="Das Z.C."/>
            <person name="Hoque M.N."/>
        </authorList>
    </citation>
    <scope>NUCLEOTIDE SEQUENCE [LARGE SCALE GENOMIC DNA]</scope>
    <source>
        <strain evidence="5 6">2F2</strain>
    </source>
</reference>
<dbReference type="PRINTS" id="PR00864">
    <property type="entry name" value="PREPILNPTASE"/>
</dbReference>
<dbReference type="Proteomes" id="UP001292116">
    <property type="component" value="Unassembled WGS sequence"/>
</dbReference>
<feature type="transmembrane region" description="Helical" evidence="3">
    <location>
        <begin position="143"/>
        <end position="165"/>
    </location>
</feature>
<dbReference type="GO" id="GO:0016787">
    <property type="term" value="F:hydrolase activity"/>
    <property type="evidence" value="ECO:0007669"/>
    <property type="project" value="UniProtKB-KW"/>
</dbReference>
<dbReference type="EMBL" id="JAXUBM010000006">
    <property type="protein sequence ID" value="MDZ5738099.1"/>
    <property type="molecule type" value="Genomic_DNA"/>
</dbReference>
<evidence type="ECO:0000256" key="3">
    <source>
        <dbReference type="SAM" id="Phobius"/>
    </source>
</evidence>
<dbReference type="PANTHER" id="PTHR30487:SF0">
    <property type="entry name" value="PREPILIN LEADER PEPTIDASE_N-METHYLTRANSFERASE-RELATED"/>
    <property type="match status" value="1"/>
</dbReference>
<keyword evidence="3" id="KW-0472">Membrane</keyword>